<evidence type="ECO:0000313" key="7">
    <source>
        <dbReference type="Proteomes" id="UP000184356"/>
    </source>
</evidence>
<dbReference type="SMART" id="SM00066">
    <property type="entry name" value="GAL4"/>
    <property type="match status" value="1"/>
</dbReference>
<evidence type="ECO:0000256" key="4">
    <source>
        <dbReference type="ARBA" id="ARBA00023242"/>
    </source>
</evidence>
<evidence type="ECO:0000256" key="1">
    <source>
        <dbReference type="ARBA" id="ARBA00023015"/>
    </source>
</evidence>
<evidence type="ECO:0000259" key="5">
    <source>
        <dbReference type="PROSITE" id="PS50048"/>
    </source>
</evidence>
<dbReference type="GeneID" id="63758992"/>
<sequence length="485" mass="53986">MVGVPRSKGCQTCLQRRVKCDLTHPECLQCSRRLTKCPGYEKRWKFQVQTLDSVKPKSQTSRVDGQRHSIPVATAVVRPNNGSIDERVQPNLVVRALDVQGKELFCSFLFANFPAQFASCGGRVDVNWVQYARQPVLDVPKALTWAFRSIATLHTGGCYHDSEMITSSRHMYSRSLRYLSDLISHPRYARGAETLATAILLNIYEMHDGVTSLSWLSHARGLSSLISLRGPDAHRTGISLTLLRSCRALLVAEAFLSGRSCFLERLEWQAFLTKMVEDEAKSTDGSQLGILVDSAFTEVSRCPGFLVETREVKEDSHDSFPSRKISPSALIQRMVRSRDTLYAIQAQLEVGLCRQQSPNPVAPWEAFVGPISLDSAGAFAQSVLNAISLSIALLNHLLDLVRLHLDEGVRDDSASSSSAPATPQPFAVNPWSDLGSHPGSWQLQFNPSRPLGSFYTTRETPGWMDRMLMSMGLFGIRPREQSKYQ</sequence>
<feature type="domain" description="Zn(2)-C6 fungal-type" evidence="5">
    <location>
        <begin position="9"/>
        <end position="37"/>
    </location>
</feature>
<dbReference type="OrthoDB" id="4491390at2759"/>
<organism evidence="6 7">
    <name type="scientific">Aspergillus sydowii CBS 593.65</name>
    <dbReference type="NCBI Taxonomy" id="1036612"/>
    <lineage>
        <taxon>Eukaryota</taxon>
        <taxon>Fungi</taxon>
        <taxon>Dikarya</taxon>
        <taxon>Ascomycota</taxon>
        <taxon>Pezizomycotina</taxon>
        <taxon>Eurotiomycetes</taxon>
        <taxon>Eurotiomycetidae</taxon>
        <taxon>Eurotiales</taxon>
        <taxon>Aspergillaceae</taxon>
        <taxon>Aspergillus</taxon>
        <taxon>Aspergillus subgen. Nidulantes</taxon>
    </lineage>
</organism>
<dbReference type="GO" id="GO:0008270">
    <property type="term" value="F:zinc ion binding"/>
    <property type="evidence" value="ECO:0007669"/>
    <property type="project" value="InterPro"/>
</dbReference>
<dbReference type="AlphaFoldDB" id="A0A1L9T5A2"/>
<dbReference type="VEuPathDB" id="FungiDB:ASPSYDRAFT_160529"/>
<keyword evidence="3" id="KW-0804">Transcription</keyword>
<accession>A0A1L9T5A2</accession>
<keyword evidence="2" id="KW-0238">DNA-binding</keyword>
<dbReference type="SUPFAM" id="SSF57701">
    <property type="entry name" value="Zn2/Cys6 DNA-binding domain"/>
    <property type="match status" value="1"/>
</dbReference>
<dbReference type="PROSITE" id="PS50048">
    <property type="entry name" value="ZN2_CY6_FUNGAL_2"/>
    <property type="match status" value="1"/>
</dbReference>
<evidence type="ECO:0000256" key="2">
    <source>
        <dbReference type="ARBA" id="ARBA00023125"/>
    </source>
</evidence>
<dbReference type="Proteomes" id="UP000184356">
    <property type="component" value="Unassembled WGS sequence"/>
</dbReference>
<dbReference type="InterPro" id="IPR036864">
    <property type="entry name" value="Zn2-C6_fun-type_DNA-bd_sf"/>
</dbReference>
<dbReference type="InterPro" id="IPR053178">
    <property type="entry name" value="Osmoadaptation_assoc"/>
</dbReference>
<dbReference type="InterPro" id="IPR021858">
    <property type="entry name" value="Fun_TF"/>
</dbReference>
<name>A0A1L9T5A2_9EURO</name>
<dbReference type="STRING" id="1036612.A0A1L9T5A2"/>
<proteinExistence type="predicted"/>
<evidence type="ECO:0000256" key="3">
    <source>
        <dbReference type="ARBA" id="ARBA00023163"/>
    </source>
</evidence>
<dbReference type="GO" id="GO:0000981">
    <property type="term" value="F:DNA-binding transcription factor activity, RNA polymerase II-specific"/>
    <property type="evidence" value="ECO:0007669"/>
    <property type="project" value="InterPro"/>
</dbReference>
<dbReference type="PANTHER" id="PTHR38111">
    <property type="entry name" value="ZN(2)-C6 FUNGAL-TYPE DOMAIN-CONTAINING PROTEIN-RELATED"/>
    <property type="match status" value="1"/>
</dbReference>
<evidence type="ECO:0000313" key="6">
    <source>
        <dbReference type="EMBL" id="OJJ54578.1"/>
    </source>
</evidence>
<protein>
    <recommendedName>
        <fullName evidence="5">Zn(2)-C6 fungal-type domain-containing protein</fullName>
    </recommendedName>
</protein>
<keyword evidence="1" id="KW-0805">Transcription regulation</keyword>
<dbReference type="Pfam" id="PF00172">
    <property type="entry name" value="Zn_clus"/>
    <property type="match status" value="1"/>
</dbReference>
<keyword evidence="4" id="KW-0539">Nucleus</keyword>
<dbReference type="Pfam" id="PF11951">
    <property type="entry name" value="Fungal_trans_2"/>
    <property type="match status" value="1"/>
</dbReference>
<dbReference type="GO" id="GO:0003677">
    <property type="term" value="F:DNA binding"/>
    <property type="evidence" value="ECO:0007669"/>
    <property type="project" value="UniProtKB-KW"/>
</dbReference>
<reference evidence="7" key="1">
    <citation type="journal article" date="2017" name="Genome Biol.">
        <title>Comparative genomics reveals high biological diversity and specific adaptations in the industrially and medically important fungal genus Aspergillus.</title>
        <authorList>
            <person name="de Vries R.P."/>
            <person name="Riley R."/>
            <person name="Wiebenga A."/>
            <person name="Aguilar-Osorio G."/>
            <person name="Amillis S."/>
            <person name="Uchima C.A."/>
            <person name="Anderluh G."/>
            <person name="Asadollahi M."/>
            <person name="Askin M."/>
            <person name="Barry K."/>
            <person name="Battaglia E."/>
            <person name="Bayram O."/>
            <person name="Benocci T."/>
            <person name="Braus-Stromeyer S.A."/>
            <person name="Caldana C."/>
            <person name="Canovas D."/>
            <person name="Cerqueira G.C."/>
            <person name="Chen F."/>
            <person name="Chen W."/>
            <person name="Choi C."/>
            <person name="Clum A."/>
            <person name="Dos Santos R.A."/>
            <person name="Damasio A.R."/>
            <person name="Diallinas G."/>
            <person name="Emri T."/>
            <person name="Fekete E."/>
            <person name="Flipphi M."/>
            <person name="Freyberg S."/>
            <person name="Gallo A."/>
            <person name="Gournas C."/>
            <person name="Habgood R."/>
            <person name="Hainaut M."/>
            <person name="Harispe M.L."/>
            <person name="Henrissat B."/>
            <person name="Hilden K.S."/>
            <person name="Hope R."/>
            <person name="Hossain A."/>
            <person name="Karabika E."/>
            <person name="Karaffa L."/>
            <person name="Karanyi Z."/>
            <person name="Krasevec N."/>
            <person name="Kuo A."/>
            <person name="Kusch H."/>
            <person name="LaButti K."/>
            <person name="Lagendijk E.L."/>
            <person name="Lapidus A."/>
            <person name="Levasseur A."/>
            <person name="Lindquist E."/>
            <person name="Lipzen A."/>
            <person name="Logrieco A.F."/>
            <person name="MacCabe A."/>
            <person name="Maekelae M.R."/>
            <person name="Malavazi I."/>
            <person name="Melin P."/>
            <person name="Meyer V."/>
            <person name="Mielnichuk N."/>
            <person name="Miskei M."/>
            <person name="Molnar A.P."/>
            <person name="Mule G."/>
            <person name="Ngan C.Y."/>
            <person name="Orejas M."/>
            <person name="Orosz E."/>
            <person name="Ouedraogo J.P."/>
            <person name="Overkamp K.M."/>
            <person name="Park H.-S."/>
            <person name="Perrone G."/>
            <person name="Piumi F."/>
            <person name="Punt P.J."/>
            <person name="Ram A.F."/>
            <person name="Ramon A."/>
            <person name="Rauscher S."/>
            <person name="Record E."/>
            <person name="Riano-Pachon D.M."/>
            <person name="Robert V."/>
            <person name="Roehrig J."/>
            <person name="Ruller R."/>
            <person name="Salamov A."/>
            <person name="Salih N.S."/>
            <person name="Samson R.A."/>
            <person name="Sandor E."/>
            <person name="Sanguinetti M."/>
            <person name="Schuetze T."/>
            <person name="Sepcic K."/>
            <person name="Shelest E."/>
            <person name="Sherlock G."/>
            <person name="Sophianopoulou V."/>
            <person name="Squina F.M."/>
            <person name="Sun H."/>
            <person name="Susca A."/>
            <person name="Todd R.B."/>
            <person name="Tsang A."/>
            <person name="Unkles S.E."/>
            <person name="van de Wiele N."/>
            <person name="van Rossen-Uffink D."/>
            <person name="Oliveira J.V."/>
            <person name="Vesth T.C."/>
            <person name="Visser J."/>
            <person name="Yu J.-H."/>
            <person name="Zhou M."/>
            <person name="Andersen M.R."/>
            <person name="Archer D.B."/>
            <person name="Baker S.E."/>
            <person name="Benoit I."/>
            <person name="Brakhage A.A."/>
            <person name="Braus G.H."/>
            <person name="Fischer R."/>
            <person name="Frisvad J.C."/>
            <person name="Goldman G.H."/>
            <person name="Houbraken J."/>
            <person name="Oakley B."/>
            <person name="Pocsi I."/>
            <person name="Scazzocchio C."/>
            <person name="Seiboth B."/>
            <person name="vanKuyk P.A."/>
            <person name="Wortman J."/>
            <person name="Dyer P.S."/>
            <person name="Grigoriev I.V."/>
        </authorList>
    </citation>
    <scope>NUCLEOTIDE SEQUENCE [LARGE SCALE GENOMIC DNA]</scope>
    <source>
        <strain evidence="7">CBS 593.65</strain>
    </source>
</reference>
<dbReference type="PANTHER" id="PTHR38111:SF6">
    <property type="entry name" value="FINGER DOMAIN PROTEIN, PUTATIVE (AFU_ORTHOLOGUE AFUA_8G01940)-RELATED"/>
    <property type="match status" value="1"/>
</dbReference>
<gene>
    <name evidence="6" type="ORF">ASPSYDRAFT_160529</name>
</gene>
<dbReference type="RefSeq" id="XP_040698384.1">
    <property type="nucleotide sequence ID" value="XM_040842919.1"/>
</dbReference>
<dbReference type="EMBL" id="KV878594">
    <property type="protein sequence ID" value="OJJ54578.1"/>
    <property type="molecule type" value="Genomic_DNA"/>
</dbReference>
<keyword evidence="7" id="KW-1185">Reference proteome</keyword>
<dbReference type="Gene3D" id="4.10.240.10">
    <property type="entry name" value="Zn(2)-C6 fungal-type DNA-binding domain"/>
    <property type="match status" value="1"/>
</dbReference>
<dbReference type="InterPro" id="IPR001138">
    <property type="entry name" value="Zn2Cys6_DnaBD"/>
</dbReference>